<evidence type="ECO:0000256" key="2">
    <source>
        <dbReference type="ARBA" id="ARBA00012759"/>
    </source>
</evidence>
<reference evidence="9" key="1">
    <citation type="submission" date="2025-08" db="UniProtKB">
        <authorList>
            <consortium name="RefSeq"/>
        </authorList>
    </citation>
    <scope>IDENTIFICATION</scope>
    <source>
        <tissue evidence="9">Sperm</tissue>
    </source>
</reference>
<dbReference type="GO" id="GO:0004843">
    <property type="term" value="F:cysteine-type deubiquitinase activity"/>
    <property type="evidence" value="ECO:0007669"/>
    <property type="project" value="UniProtKB-EC"/>
</dbReference>
<evidence type="ECO:0000256" key="6">
    <source>
        <dbReference type="ARBA" id="ARBA00022807"/>
    </source>
</evidence>
<evidence type="ECO:0000313" key="8">
    <source>
        <dbReference type="Proteomes" id="UP001318040"/>
    </source>
</evidence>
<dbReference type="EC" id="3.4.19.12" evidence="2"/>
<dbReference type="GO" id="GO:0005634">
    <property type="term" value="C:nucleus"/>
    <property type="evidence" value="ECO:0007669"/>
    <property type="project" value="TreeGrafter"/>
</dbReference>
<comment type="catalytic activity">
    <reaction evidence="1">
        <text>Thiol-dependent hydrolysis of ester, thioester, amide, peptide and isopeptide bonds formed by the C-terminal Gly of ubiquitin (a 76-residue protein attached to proteins as an intracellular targeting signal).</text>
        <dbReference type="EC" id="3.4.19.12"/>
    </reaction>
</comment>
<keyword evidence="4" id="KW-0833">Ubl conjugation pathway</keyword>
<evidence type="ECO:0000256" key="4">
    <source>
        <dbReference type="ARBA" id="ARBA00022786"/>
    </source>
</evidence>
<dbReference type="GO" id="GO:0071108">
    <property type="term" value="P:protein K48-linked deubiquitination"/>
    <property type="evidence" value="ECO:0007669"/>
    <property type="project" value="TreeGrafter"/>
</dbReference>
<dbReference type="GO" id="GO:0005737">
    <property type="term" value="C:cytoplasm"/>
    <property type="evidence" value="ECO:0007669"/>
    <property type="project" value="TreeGrafter"/>
</dbReference>
<accession>A0AAJ7SL53</accession>
<name>A0AAJ7SL53_PETMA</name>
<feature type="region of interest" description="Disordered" evidence="7">
    <location>
        <begin position="95"/>
        <end position="133"/>
    </location>
</feature>
<evidence type="ECO:0000313" key="9">
    <source>
        <dbReference type="RefSeq" id="XP_032801357.1"/>
    </source>
</evidence>
<evidence type="ECO:0000256" key="1">
    <source>
        <dbReference type="ARBA" id="ARBA00000707"/>
    </source>
</evidence>
<keyword evidence="5" id="KW-0378">Hydrolase</keyword>
<sequence length="171" mass="19567">MELPVCTFQLPDMAVYSEDFRSFLERDLIEMATLLALENSGRLNWWTKVGVNLQRLLPLATTGDGNCLLHAASLGMWGFHDRNLALRKALHGLVHGTAPPDSGDNHNHHQQHHNHNQHQQHHHQQQQQREAGDWQRWRVRALKSRWRWQQAMQNEEVGLAAAVSSSSVVVA</sequence>
<evidence type="ECO:0000256" key="3">
    <source>
        <dbReference type="ARBA" id="ARBA00022670"/>
    </source>
</evidence>
<dbReference type="AlphaFoldDB" id="A0AAJ7SL53"/>
<dbReference type="Proteomes" id="UP001318040">
    <property type="component" value="Unplaced"/>
</dbReference>
<keyword evidence="8" id="KW-1185">Reference proteome</keyword>
<gene>
    <name evidence="9" type="primary">LOC116938354</name>
</gene>
<dbReference type="GO" id="GO:0070536">
    <property type="term" value="P:protein K63-linked deubiquitination"/>
    <property type="evidence" value="ECO:0007669"/>
    <property type="project" value="TreeGrafter"/>
</dbReference>
<keyword evidence="3" id="KW-0645">Protease</keyword>
<dbReference type="PANTHER" id="PTHR13367">
    <property type="entry name" value="UBIQUITIN THIOESTERASE"/>
    <property type="match status" value="1"/>
</dbReference>
<keyword evidence="6" id="KW-0788">Thiol protease</keyword>
<proteinExistence type="predicted"/>
<evidence type="ECO:0000256" key="5">
    <source>
        <dbReference type="ARBA" id="ARBA00022801"/>
    </source>
</evidence>
<protein>
    <recommendedName>
        <fullName evidence="2">ubiquitinyl hydrolase 1</fullName>
        <ecNumber evidence="2">3.4.19.12</ecNumber>
    </recommendedName>
</protein>
<dbReference type="GO" id="GO:0035871">
    <property type="term" value="P:protein K11-linked deubiquitination"/>
    <property type="evidence" value="ECO:0007669"/>
    <property type="project" value="TreeGrafter"/>
</dbReference>
<dbReference type="RefSeq" id="XP_032801357.1">
    <property type="nucleotide sequence ID" value="XM_032945466.1"/>
</dbReference>
<dbReference type="GO" id="GO:0070530">
    <property type="term" value="F:K63-linked polyubiquitin modification-dependent protein binding"/>
    <property type="evidence" value="ECO:0007669"/>
    <property type="project" value="TreeGrafter"/>
</dbReference>
<evidence type="ECO:0000256" key="7">
    <source>
        <dbReference type="SAM" id="MobiDB-lite"/>
    </source>
</evidence>
<dbReference type="InterPro" id="IPR051346">
    <property type="entry name" value="OTU_Deubiquitinase"/>
</dbReference>
<feature type="non-terminal residue" evidence="9">
    <location>
        <position position="171"/>
    </location>
</feature>
<dbReference type="KEGG" id="pmrn:116938354"/>
<feature type="compositionally biased region" description="Basic residues" evidence="7">
    <location>
        <begin position="108"/>
        <end position="124"/>
    </location>
</feature>
<dbReference type="GO" id="GO:0071947">
    <property type="term" value="P:protein deubiquitination involved in ubiquitin-dependent protein catabolic process"/>
    <property type="evidence" value="ECO:0007669"/>
    <property type="project" value="TreeGrafter"/>
</dbReference>
<organism evidence="8 9">
    <name type="scientific">Petromyzon marinus</name>
    <name type="common">Sea lamprey</name>
    <dbReference type="NCBI Taxonomy" id="7757"/>
    <lineage>
        <taxon>Eukaryota</taxon>
        <taxon>Metazoa</taxon>
        <taxon>Chordata</taxon>
        <taxon>Craniata</taxon>
        <taxon>Vertebrata</taxon>
        <taxon>Cyclostomata</taxon>
        <taxon>Hyperoartia</taxon>
        <taxon>Petromyzontiformes</taxon>
        <taxon>Petromyzontidae</taxon>
        <taxon>Petromyzon</taxon>
    </lineage>
</organism>
<dbReference type="PANTHER" id="PTHR13367:SF27">
    <property type="entry name" value="OTU DOMAIN-CONTAINING PROTEIN"/>
    <property type="match status" value="1"/>
</dbReference>